<dbReference type="GeneID" id="89937863"/>
<feature type="compositionally biased region" description="Low complexity" evidence="1">
    <location>
        <begin position="540"/>
        <end position="554"/>
    </location>
</feature>
<feature type="compositionally biased region" description="Low complexity" evidence="1">
    <location>
        <begin position="937"/>
        <end position="947"/>
    </location>
</feature>
<evidence type="ECO:0008006" key="4">
    <source>
        <dbReference type="Google" id="ProtNLM"/>
    </source>
</evidence>
<sequence length="1503" mass="158707">MAALPENWEWDYDGQRWFYRYKPTGLIQYTFPKPGDEFPEFVGDGPARVDLAPEEKLVSQKQLRRRSTLGESSSNSAAVTTQKQTSVTQRIDEQDEGADQFWLQPDGLMYMGPGAYTDISPLQENEEEEEASLGPSKASENTDVARTDTEASTIAAAGGSPKQDTSQPTKPHAPPIVSAETTPLVTNSQPAVTSPETSSVIAVETIEIAPVDSTAAPSPTVPLLDSREVEVPRDPLGFVAELPSELTARCHEEIHPTPVELPGHEIMVDVPTPAVYANAFSLDPVELPSDSVTATQALAKETERPGTNRGTQDPLHRPNRPLRQNSLPQPPSGQMPGKYQPYNPARHWAGSEHKPTLTSNGQYAIAAIRDSELAGGSKRHSLAGPAPMHHQSEIPASLRPPQVPPKVPLGGVSNDSWATASVNRTRHESLSGTVKAADSGELGKFPSVLKPARGRPVLARPSPPQSRPDSPKKDYQAYRPYRDLQKDIEDTVQLLSKTSYARGTTTPPETSNSSKPQTTRTGALPSYLPTVPYMGDNEGSQLAFSGPSASSSSQHPRVPIASCQSHDNSNPPGREASTPAFQEYSTPLPPSSPDLPQPLKLSRKSPEPANRNSVPTVNASLRPSIATEQPEPVSQEPAPALSDTMRVTVLGKANPATEADPEHESSDLNAQLSACDQAAPTVQPDQRIISGNSQLELHEIQASEPVSTESVTSPGQSQPAVARFEQAESSEPCVVLEPTISSASPPARAPIDSGVNNKPTLTSSFAVESIDVAPASTGTSKDYREPQKADASLDPRNEMPSETSVDAGQGTSSNQVPVPTPSGFVPEEFPKPGTPQPGVAVPAVTIQLSSPQVTLDLPPVETQGSQDYTQPMRRESVTLCTSHAPQPDTSNPPSSKPAAPETLTRPPLLSSQQLAAQQAVTPPPPQPSLTPLPRTPSPLSRTSSPPAHGSISGAISRNPSVAAASSAPNPRPESGASPNQDPSNPSVTRPGPSPSQLPTSNLPMTSRSQAPVQTIPDGHHPLGSHHVNVSPPSPPKLTRPDHQGPDKPGVGHWQPWYSTRDSAAAGTANQQQHPALGIPTHSQHPPLSGPPPSFAQQTPTSSPGSVANLGPTGQPSAPQPLPVNVPVQTSMHSAGQVPPMPMAPGQGPIMANVPNSVPPGAPHRSFSVASPPSASSHAIRVSGTAPPQRPVVFAPPGLPQAMPAAQAVQLGIPSRQTFPGQPGMLAPQASMPPHLPTPPQMMQPNQGMGAPHAIQMQLPQSVSPVKEEKGWFGRLWRSDTVKRSNSAAGNKLQKQGARPMPQQSYSQGQADPGMQFANQPMFAPPGAQQGMAPQMMVHHPHPHVLQHPQPSPNMQQKSYFQPQPPPQFQPGIATNNGNGNMGMPKYESPVSSQPHMYQASVTAPQQQHPQQIQMQRQSMGGGGGSIQMPPQQQVQGVRTGSGPYFAAGGHNGAVGSGSSPANTGTGKQTGNSNTKPSSAGWGTTRTSAYDGAGWGDDFDEDYK</sequence>
<feature type="compositionally biased region" description="Polar residues" evidence="1">
    <location>
        <begin position="976"/>
        <end position="987"/>
    </location>
</feature>
<feature type="compositionally biased region" description="Polar residues" evidence="1">
    <location>
        <begin position="754"/>
        <end position="766"/>
    </location>
</feature>
<feature type="compositionally biased region" description="Polar residues" evidence="1">
    <location>
        <begin position="1456"/>
        <end position="1487"/>
    </location>
</feature>
<feature type="compositionally biased region" description="Polar residues" evidence="1">
    <location>
        <begin position="179"/>
        <end position="192"/>
    </location>
</feature>
<feature type="compositionally biased region" description="Polar residues" evidence="1">
    <location>
        <begin position="800"/>
        <end position="817"/>
    </location>
</feature>
<dbReference type="EMBL" id="MU853349">
    <property type="protein sequence ID" value="KAK4110615.1"/>
    <property type="molecule type" value="Genomic_DNA"/>
</dbReference>
<feature type="region of interest" description="Disordered" evidence="1">
    <location>
        <begin position="114"/>
        <end position="192"/>
    </location>
</feature>
<gene>
    <name evidence="2" type="ORF">N656DRAFT_769931</name>
</gene>
<evidence type="ECO:0000256" key="1">
    <source>
        <dbReference type="SAM" id="MobiDB-lite"/>
    </source>
</evidence>
<reference evidence="2" key="1">
    <citation type="journal article" date="2023" name="Mol. Phylogenet. Evol.">
        <title>Genome-scale phylogeny and comparative genomics of the fungal order Sordariales.</title>
        <authorList>
            <person name="Hensen N."/>
            <person name="Bonometti L."/>
            <person name="Westerberg I."/>
            <person name="Brannstrom I.O."/>
            <person name="Guillou S."/>
            <person name="Cros-Aarteil S."/>
            <person name="Calhoun S."/>
            <person name="Haridas S."/>
            <person name="Kuo A."/>
            <person name="Mondo S."/>
            <person name="Pangilinan J."/>
            <person name="Riley R."/>
            <person name="LaButti K."/>
            <person name="Andreopoulos B."/>
            <person name="Lipzen A."/>
            <person name="Chen C."/>
            <person name="Yan M."/>
            <person name="Daum C."/>
            <person name="Ng V."/>
            <person name="Clum A."/>
            <person name="Steindorff A."/>
            <person name="Ohm R.A."/>
            <person name="Martin F."/>
            <person name="Silar P."/>
            <person name="Natvig D.O."/>
            <person name="Lalanne C."/>
            <person name="Gautier V."/>
            <person name="Ament-Velasquez S.L."/>
            <person name="Kruys A."/>
            <person name="Hutchinson M.I."/>
            <person name="Powell A.J."/>
            <person name="Barry K."/>
            <person name="Miller A.N."/>
            <person name="Grigoriev I.V."/>
            <person name="Debuchy R."/>
            <person name="Gladieux P."/>
            <person name="Hiltunen Thoren M."/>
            <person name="Johannesson H."/>
        </authorList>
    </citation>
    <scope>NUCLEOTIDE SEQUENCE</scope>
    <source>
        <strain evidence="2">CBS 508.74</strain>
    </source>
</reference>
<feature type="compositionally biased region" description="Polar residues" evidence="1">
    <location>
        <begin position="1094"/>
        <end position="1116"/>
    </location>
</feature>
<keyword evidence="3" id="KW-1185">Reference proteome</keyword>
<feature type="compositionally biased region" description="Polar residues" evidence="1">
    <location>
        <begin position="1056"/>
        <end position="1073"/>
    </location>
</feature>
<feature type="compositionally biased region" description="Basic and acidic residues" evidence="1">
    <location>
        <begin position="469"/>
        <end position="489"/>
    </location>
</feature>
<accession>A0AAN6QNA2</accession>
<feature type="compositionally biased region" description="Polar residues" evidence="1">
    <location>
        <begin position="493"/>
        <end position="521"/>
    </location>
</feature>
<name>A0AAN6QNA2_9PEZI</name>
<feature type="region of interest" description="Disordered" evidence="1">
    <location>
        <begin position="299"/>
        <end position="357"/>
    </location>
</feature>
<feature type="compositionally biased region" description="Polar residues" evidence="1">
    <location>
        <begin position="994"/>
        <end position="1012"/>
    </location>
</feature>
<reference evidence="2" key="2">
    <citation type="submission" date="2023-05" db="EMBL/GenBank/DDBJ databases">
        <authorList>
            <consortium name="Lawrence Berkeley National Laboratory"/>
            <person name="Steindorff A."/>
            <person name="Hensen N."/>
            <person name="Bonometti L."/>
            <person name="Westerberg I."/>
            <person name="Brannstrom I.O."/>
            <person name="Guillou S."/>
            <person name="Cros-Aarteil S."/>
            <person name="Calhoun S."/>
            <person name="Haridas S."/>
            <person name="Kuo A."/>
            <person name="Mondo S."/>
            <person name="Pangilinan J."/>
            <person name="Riley R."/>
            <person name="Labutti K."/>
            <person name="Andreopoulos B."/>
            <person name="Lipzen A."/>
            <person name="Chen C."/>
            <person name="Yanf M."/>
            <person name="Daum C."/>
            <person name="Ng V."/>
            <person name="Clum A."/>
            <person name="Ohm R."/>
            <person name="Martin F."/>
            <person name="Silar P."/>
            <person name="Natvig D."/>
            <person name="Lalanne C."/>
            <person name="Gautier V."/>
            <person name="Ament-Velasquez S.L."/>
            <person name="Kruys A."/>
            <person name="Hutchinson M.I."/>
            <person name="Powell A.J."/>
            <person name="Barry K."/>
            <person name="Miller A.N."/>
            <person name="Grigoriev I.V."/>
            <person name="Debuchy R."/>
            <person name="Gladieux P."/>
            <person name="Thoren M.H."/>
            <person name="Johannesson H."/>
        </authorList>
    </citation>
    <scope>NUCLEOTIDE SEQUENCE</scope>
    <source>
        <strain evidence="2">CBS 508.74</strain>
    </source>
</reference>
<organism evidence="2 3">
    <name type="scientific">Canariomyces notabilis</name>
    <dbReference type="NCBI Taxonomy" id="2074819"/>
    <lineage>
        <taxon>Eukaryota</taxon>
        <taxon>Fungi</taxon>
        <taxon>Dikarya</taxon>
        <taxon>Ascomycota</taxon>
        <taxon>Pezizomycotina</taxon>
        <taxon>Sordariomycetes</taxon>
        <taxon>Sordariomycetidae</taxon>
        <taxon>Sordariales</taxon>
        <taxon>Chaetomiaceae</taxon>
        <taxon>Canariomyces</taxon>
    </lineage>
</organism>
<feature type="region of interest" description="Disordered" evidence="1">
    <location>
        <begin position="1282"/>
        <end position="1325"/>
    </location>
</feature>
<proteinExistence type="predicted"/>
<feature type="region of interest" description="Disordered" evidence="1">
    <location>
        <begin position="52"/>
        <end position="101"/>
    </location>
</feature>
<feature type="region of interest" description="Disordered" evidence="1">
    <location>
        <begin position="690"/>
        <end position="1124"/>
    </location>
</feature>
<evidence type="ECO:0000313" key="2">
    <source>
        <dbReference type="EMBL" id="KAK4110615.1"/>
    </source>
</evidence>
<dbReference type="Proteomes" id="UP001302812">
    <property type="component" value="Unassembled WGS sequence"/>
</dbReference>
<feature type="compositionally biased region" description="Basic and acidic residues" evidence="1">
    <location>
        <begin position="781"/>
        <end position="799"/>
    </location>
</feature>
<feature type="compositionally biased region" description="Pro residues" evidence="1">
    <location>
        <begin position="921"/>
        <end position="936"/>
    </location>
</feature>
<feature type="compositionally biased region" description="Low complexity" evidence="1">
    <location>
        <begin position="1165"/>
        <end position="1176"/>
    </location>
</feature>
<feature type="compositionally biased region" description="Polar residues" evidence="1">
    <location>
        <begin position="878"/>
        <end position="893"/>
    </location>
</feature>
<feature type="compositionally biased region" description="Polar residues" evidence="1">
    <location>
        <begin position="610"/>
        <end position="621"/>
    </location>
</feature>
<comment type="caution">
    <text evidence="2">The sequence shown here is derived from an EMBL/GenBank/DDBJ whole genome shotgun (WGS) entry which is preliminary data.</text>
</comment>
<feature type="compositionally biased region" description="Polar residues" evidence="1">
    <location>
        <begin position="562"/>
        <end position="571"/>
    </location>
</feature>
<feature type="region of interest" description="Disordered" evidence="1">
    <location>
        <begin position="374"/>
        <end position="672"/>
    </location>
</feature>
<feature type="region of interest" description="Disordered" evidence="1">
    <location>
        <begin position="1403"/>
        <end position="1503"/>
    </location>
</feature>
<feature type="compositionally biased region" description="Polar residues" evidence="1">
    <location>
        <begin position="413"/>
        <end position="423"/>
    </location>
</feature>
<feature type="compositionally biased region" description="Polar residues" evidence="1">
    <location>
        <begin position="69"/>
        <end position="89"/>
    </location>
</feature>
<feature type="compositionally biased region" description="Low complexity" evidence="1">
    <location>
        <begin position="1404"/>
        <end position="1418"/>
    </location>
</feature>
<protein>
    <recommendedName>
        <fullName evidence="4">WW domain-containing protein</fullName>
    </recommendedName>
</protein>
<dbReference type="RefSeq" id="XP_064668185.1">
    <property type="nucleotide sequence ID" value="XM_064813738.1"/>
</dbReference>
<evidence type="ECO:0000313" key="3">
    <source>
        <dbReference type="Proteomes" id="UP001302812"/>
    </source>
</evidence>
<feature type="compositionally biased region" description="Low complexity" evidence="1">
    <location>
        <begin position="908"/>
        <end position="920"/>
    </location>
</feature>
<feature type="compositionally biased region" description="Polar residues" evidence="1">
    <location>
        <begin position="704"/>
        <end position="719"/>
    </location>
</feature>
<feature type="compositionally biased region" description="Low complexity" evidence="1">
    <location>
        <begin position="956"/>
        <end position="968"/>
    </location>
</feature>
<feature type="region of interest" description="Disordered" evidence="1">
    <location>
        <begin position="1160"/>
        <end position="1183"/>
    </location>
</feature>
<feature type="compositionally biased region" description="Pro residues" evidence="1">
    <location>
        <begin position="587"/>
        <end position="596"/>
    </location>
</feature>